<name>A0A1Y6CDI7_9BACT</name>
<dbReference type="OrthoDB" id="9988078at2"/>
<reference evidence="2" key="1">
    <citation type="submission" date="2017-04" db="EMBL/GenBank/DDBJ databases">
        <authorList>
            <person name="Varghese N."/>
            <person name="Submissions S."/>
        </authorList>
    </citation>
    <scope>NUCLEOTIDE SEQUENCE [LARGE SCALE GENOMIC DNA]</scope>
    <source>
        <strain evidence="2">RKEM611</strain>
    </source>
</reference>
<dbReference type="AlphaFoldDB" id="A0A1Y6CDI7"/>
<keyword evidence="2" id="KW-1185">Reference proteome</keyword>
<proteinExistence type="predicted"/>
<gene>
    <name evidence="1" type="ORF">SAMN06296036_114115</name>
</gene>
<sequence length="106" mass="12452">MDIRQSHFLLKERIRTEARHSREAYQVVLRMKKLLPDSLKALKSCHRTGNSAAQAERLALTDPDYQTSIEEYLTIYQQGLESRIQWETHKMLLAARQSLQAFHRSL</sequence>
<dbReference type="Proteomes" id="UP000192907">
    <property type="component" value="Unassembled WGS sequence"/>
</dbReference>
<dbReference type="EMBL" id="FWZT01000014">
    <property type="protein sequence ID" value="SMF47203.1"/>
    <property type="molecule type" value="Genomic_DNA"/>
</dbReference>
<accession>A0A1Y6CDI7</accession>
<evidence type="ECO:0000313" key="1">
    <source>
        <dbReference type="EMBL" id="SMF47203.1"/>
    </source>
</evidence>
<organism evidence="1 2">
    <name type="scientific">Pseudobacteriovorax antillogorgiicola</name>
    <dbReference type="NCBI Taxonomy" id="1513793"/>
    <lineage>
        <taxon>Bacteria</taxon>
        <taxon>Pseudomonadati</taxon>
        <taxon>Bdellovibrionota</taxon>
        <taxon>Oligoflexia</taxon>
        <taxon>Oligoflexales</taxon>
        <taxon>Pseudobacteriovoracaceae</taxon>
        <taxon>Pseudobacteriovorax</taxon>
    </lineage>
</organism>
<dbReference type="RefSeq" id="WP_132321391.1">
    <property type="nucleotide sequence ID" value="NZ_FWZT01000014.1"/>
</dbReference>
<dbReference type="STRING" id="1513793.SAMN06296036_114115"/>
<protein>
    <submittedName>
        <fullName evidence="1">Uncharacterized protein</fullName>
    </submittedName>
</protein>
<evidence type="ECO:0000313" key="2">
    <source>
        <dbReference type="Proteomes" id="UP000192907"/>
    </source>
</evidence>